<name>A0AA40K6K7_9PEZI</name>
<evidence type="ECO:0000313" key="2">
    <source>
        <dbReference type="EMBL" id="KAK0747884.1"/>
    </source>
</evidence>
<reference evidence="2" key="1">
    <citation type="submission" date="2023-06" db="EMBL/GenBank/DDBJ databases">
        <title>Genome-scale phylogeny and comparative genomics of the fungal order Sordariales.</title>
        <authorList>
            <consortium name="Lawrence Berkeley National Laboratory"/>
            <person name="Hensen N."/>
            <person name="Bonometti L."/>
            <person name="Westerberg I."/>
            <person name="Brannstrom I.O."/>
            <person name="Guillou S."/>
            <person name="Cros-Aarteil S."/>
            <person name="Calhoun S."/>
            <person name="Haridas S."/>
            <person name="Kuo A."/>
            <person name="Mondo S."/>
            <person name="Pangilinan J."/>
            <person name="Riley R."/>
            <person name="Labutti K."/>
            <person name="Andreopoulos B."/>
            <person name="Lipzen A."/>
            <person name="Chen C."/>
            <person name="Yanf M."/>
            <person name="Daum C."/>
            <person name="Ng V."/>
            <person name="Clum A."/>
            <person name="Steindorff A."/>
            <person name="Ohm R."/>
            <person name="Martin F."/>
            <person name="Silar P."/>
            <person name="Natvig D."/>
            <person name="Lalanne C."/>
            <person name="Gautier V."/>
            <person name="Ament-Velasquez S.L."/>
            <person name="Kruys A."/>
            <person name="Hutchinson M.I."/>
            <person name="Powell A.J."/>
            <person name="Barry K."/>
            <person name="Miller A.N."/>
            <person name="Grigoriev I.V."/>
            <person name="Debuchy R."/>
            <person name="Gladieux P."/>
            <person name="Thoren M.H."/>
            <person name="Johannesson H."/>
        </authorList>
    </citation>
    <scope>NUCLEOTIDE SEQUENCE</scope>
    <source>
        <strain evidence="2">CBS 540.89</strain>
    </source>
</reference>
<evidence type="ECO:0000313" key="3">
    <source>
        <dbReference type="Proteomes" id="UP001172159"/>
    </source>
</evidence>
<evidence type="ECO:0000256" key="1">
    <source>
        <dbReference type="SAM" id="MobiDB-lite"/>
    </source>
</evidence>
<accession>A0AA40K6K7</accession>
<protein>
    <submittedName>
        <fullName evidence="2">Uncharacterized protein</fullName>
    </submittedName>
</protein>
<keyword evidence="3" id="KW-1185">Reference proteome</keyword>
<sequence length="201" mass="21842">MAMKAHTHKAKKPLSSESSPKCFGSVAIRRYEEVGLGKTDQGGTSRKEVSRQDEKGQRGLGWGKDCSLVWVKERIFNVLATDAGYEGREEEKGKSPESKVTGRVASGGVGHMYIGEDWCQDVPLGSRVAFMGVWKPTTAMVRISPGGLRGGPRPAWPPWTSGALFHGADRGSSPCRSVQKVHLPRGWIWKQGFSLGDGGFL</sequence>
<feature type="compositionally biased region" description="Basic residues" evidence="1">
    <location>
        <begin position="1"/>
        <end position="12"/>
    </location>
</feature>
<proteinExistence type="predicted"/>
<feature type="compositionally biased region" description="Basic and acidic residues" evidence="1">
    <location>
        <begin position="45"/>
        <end position="57"/>
    </location>
</feature>
<feature type="region of interest" description="Disordered" evidence="1">
    <location>
        <begin position="1"/>
        <end position="21"/>
    </location>
</feature>
<gene>
    <name evidence="2" type="ORF">B0T21DRAFT_12540</name>
</gene>
<dbReference type="AlphaFoldDB" id="A0AA40K6K7"/>
<dbReference type="EMBL" id="JAUKTV010000001">
    <property type="protein sequence ID" value="KAK0747884.1"/>
    <property type="molecule type" value="Genomic_DNA"/>
</dbReference>
<comment type="caution">
    <text evidence="2">The sequence shown here is derived from an EMBL/GenBank/DDBJ whole genome shotgun (WGS) entry which is preliminary data.</text>
</comment>
<dbReference type="Proteomes" id="UP001172159">
    <property type="component" value="Unassembled WGS sequence"/>
</dbReference>
<organism evidence="2 3">
    <name type="scientific">Apiosordaria backusii</name>
    <dbReference type="NCBI Taxonomy" id="314023"/>
    <lineage>
        <taxon>Eukaryota</taxon>
        <taxon>Fungi</taxon>
        <taxon>Dikarya</taxon>
        <taxon>Ascomycota</taxon>
        <taxon>Pezizomycotina</taxon>
        <taxon>Sordariomycetes</taxon>
        <taxon>Sordariomycetidae</taxon>
        <taxon>Sordariales</taxon>
        <taxon>Lasiosphaeriaceae</taxon>
        <taxon>Apiosordaria</taxon>
    </lineage>
</organism>
<feature type="region of interest" description="Disordered" evidence="1">
    <location>
        <begin position="34"/>
        <end position="58"/>
    </location>
</feature>